<gene>
    <name evidence="1" type="ORF">CROQUDRAFT_656745</name>
</gene>
<dbReference type="OrthoDB" id="2501252at2759"/>
<sequence length="198" mass="22805">MSPILHHQQQLRKIGFSTHHLPTKPISNKSPSLEFQHLSNRLTFWNNLHSYRNGTEYLFQNYFRESSVGPEILWALPPLQIDQLETNDLDALGFEPIKNCVKRKPIIQEEEEEEELSSSLDEIMTPNLICSSSSIGVVGRVENEFDDDGHQLILVKLFKSCASASSDQHHLCCLNHSNQNQNQILVIKNKDQFKKRKI</sequence>
<evidence type="ECO:0000313" key="1">
    <source>
        <dbReference type="EMBL" id="KAG0146951.1"/>
    </source>
</evidence>
<protein>
    <submittedName>
        <fullName evidence="1">Uncharacterized protein</fullName>
    </submittedName>
</protein>
<accession>A0A9P6NH96</accession>
<organism evidence="1 2">
    <name type="scientific">Cronartium quercuum f. sp. fusiforme G11</name>
    <dbReference type="NCBI Taxonomy" id="708437"/>
    <lineage>
        <taxon>Eukaryota</taxon>
        <taxon>Fungi</taxon>
        <taxon>Dikarya</taxon>
        <taxon>Basidiomycota</taxon>
        <taxon>Pucciniomycotina</taxon>
        <taxon>Pucciniomycetes</taxon>
        <taxon>Pucciniales</taxon>
        <taxon>Coleosporiaceae</taxon>
        <taxon>Cronartium</taxon>
    </lineage>
</organism>
<proteinExistence type="predicted"/>
<comment type="caution">
    <text evidence="1">The sequence shown here is derived from an EMBL/GenBank/DDBJ whole genome shotgun (WGS) entry which is preliminary data.</text>
</comment>
<evidence type="ECO:0000313" key="2">
    <source>
        <dbReference type="Proteomes" id="UP000886653"/>
    </source>
</evidence>
<dbReference type="AlphaFoldDB" id="A0A9P6NH96"/>
<dbReference type="EMBL" id="MU167254">
    <property type="protein sequence ID" value="KAG0146951.1"/>
    <property type="molecule type" value="Genomic_DNA"/>
</dbReference>
<keyword evidence="2" id="KW-1185">Reference proteome</keyword>
<reference evidence="1" key="1">
    <citation type="submission" date="2013-11" db="EMBL/GenBank/DDBJ databases">
        <title>Genome sequence of the fusiform rust pathogen reveals effectors for host alternation and coevolution with pine.</title>
        <authorList>
            <consortium name="DOE Joint Genome Institute"/>
            <person name="Smith K."/>
            <person name="Pendleton A."/>
            <person name="Kubisiak T."/>
            <person name="Anderson C."/>
            <person name="Salamov A."/>
            <person name="Aerts A."/>
            <person name="Riley R."/>
            <person name="Clum A."/>
            <person name="Lindquist E."/>
            <person name="Ence D."/>
            <person name="Campbell M."/>
            <person name="Kronenberg Z."/>
            <person name="Feau N."/>
            <person name="Dhillon B."/>
            <person name="Hamelin R."/>
            <person name="Burleigh J."/>
            <person name="Smith J."/>
            <person name="Yandell M."/>
            <person name="Nelson C."/>
            <person name="Grigoriev I."/>
            <person name="Davis J."/>
        </authorList>
    </citation>
    <scope>NUCLEOTIDE SEQUENCE</scope>
    <source>
        <strain evidence="1">G11</strain>
    </source>
</reference>
<dbReference type="Proteomes" id="UP000886653">
    <property type="component" value="Unassembled WGS sequence"/>
</dbReference>
<name>A0A9P6NH96_9BASI</name>